<evidence type="ECO:0000313" key="8">
    <source>
        <dbReference type="RefSeq" id="XP_016932488.3"/>
    </source>
</evidence>
<evidence type="ECO:0000256" key="6">
    <source>
        <dbReference type="ARBA" id="ARBA00023242"/>
    </source>
</evidence>
<keyword evidence="6" id="KW-0539">Nucleus</keyword>
<dbReference type="PANTHER" id="PTHR33588">
    <property type="entry name" value="CILIA- AND FLAGELLA-ASSOCIATED PROTEIN 299"/>
    <property type="match status" value="1"/>
</dbReference>
<protein>
    <recommendedName>
        <fullName evidence="4">Cilia- and flagella-associated protein 299</fullName>
    </recommendedName>
</protein>
<proteinExistence type="predicted"/>
<sequence length="235" mass="27776">MSLINFNKYEDYVDSFITIKDIRYLGNIKVQRKLIQNACGKSCLGSLLTREQFHQRKDKELILLRPRGICGSQLFGDYLNNNDEVLKQFAIREKKLVEKQMSTIVYLVMRSKKGLEISSFLDLEQSLRESRCQSSLDYVDWRGIFEGRKKLMPSRNHLSYFDWYQNRVSYKNSDNFRVGNKRAHSLLIIHVGDHKMCCVNATCDCEYTKNVSRETYFSPTYGYVIFFDHIIRRIN</sequence>
<evidence type="ECO:0000256" key="3">
    <source>
        <dbReference type="ARBA" id="ARBA00004496"/>
    </source>
</evidence>
<dbReference type="GO" id="GO:0005737">
    <property type="term" value="C:cytoplasm"/>
    <property type="evidence" value="ECO:0007669"/>
    <property type="project" value="UniProtKB-SubCell"/>
</dbReference>
<keyword evidence="8" id="KW-0969">Cilium</keyword>
<dbReference type="Proteomes" id="UP001652628">
    <property type="component" value="Chromosome 2L"/>
</dbReference>
<organism evidence="7 8">
    <name type="scientific">Drosophila suzukii</name>
    <name type="common">Spotted-wing drosophila fruit fly</name>
    <dbReference type="NCBI Taxonomy" id="28584"/>
    <lineage>
        <taxon>Eukaryota</taxon>
        <taxon>Metazoa</taxon>
        <taxon>Ecdysozoa</taxon>
        <taxon>Arthropoda</taxon>
        <taxon>Hexapoda</taxon>
        <taxon>Insecta</taxon>
        <taxon>Pterygota</taxon>
        <taxon>Neoptera</taxon>
        <taxon>Endopterygota</taxon>
        <taxon>Diptera</taxon>
        <taxon>Brachycera</taxon>
        <taxon>Muscomorpha</taxon>
        <taxon>Ephydroidea</taxon>
        <taxon>Drosophilidae</taxon>
        <taxon>Drosophila</taxon>
        <taxon>Sophophora</taxon>
    </lineage>
</organism>
<accession>A0AB39ZBW8</accession>
<evidence type="ECO:0000256" key="4">
    <source>
        <dbReference type="ARBA" id="ARBA00021436"/>
    </source>
</evidence>
<keyword evidence="8" id="KW-0282">Flagellum</keyword>
<dbReference type="PANTHER" id="PTHR33588:SF1">
    <property type="entry name" value="CILIA- AND FLAGELLA-ASSOCIATED PROTEIN 299"/>
    <property type="match status" value="1"/>
</dbReference>
<dbReference type="RefSeq" id="XP_016932488.3">
    <property type="nucleotide sequence ID" value="XM_017076999.4"/>
</dbReference>
<comment type="subcellular location">
    <subcellularLocation>
        <location evidence="3">Cytoplasm</location>
    </subcellularLocation>
    <subcellularLocation>
        <location evidence="2">Nucleus</location>
    </subcellularLocation>
</comment>
<keyword evidence="8" id="KW-0966">Cell projection</keyword>
<reference evidence="7" key="1">
    <citation type="submission" date="2025-05" db="UniProtKB">
        <authorList>
            <consortium name="RefSeq"/>
        </authorList>
    </citation>
    <scope>NUCLEOTIDE SEQUENCE [LARGE SCALE GENOMIC DNA]</scope>
</reference>
<dbReference type="AlphaFoldDB" id="A0AB39ZBW8"/>
<reference evidence="8" key="2">
    <citation type="submission" date="2025-08" db="UniProtKB">
        <authorList>
            <consortium name="RefSeq"/>
        </authorList>
    </citation>
    <scope>IDENTIFICATION</scope>
</reference>
<name>A0AB39ZBW8_DROSZ</name>
<evidence type="ECO:0000313" key="7">
    <source>
        <dbReference type="Proteomes" id="UP001652628"/>
    </source>
</evidence>
<dbReference type="GO" id="GO:0005634">
    <property type="term" value="C:nucleus"/>
    <property type="evidence" value="ECO:0007669"/>
    <property type="project" value="UniProtKB-SubCell"/>
</dbReference>
<keyword evidence="5" id="KW-0963">Cytoplasm</keyword>
<keyword evidence="7" id="KW-1185">Reference proteome</keyword>
<evidence type="ECO:0000256" key="2">
    <source>
        <dbReference type="ARBA" id="ARBA00004123"/>
    </source>
</evidence>
<dbReference type="GeneID" id="108011764"/>
<comment type="function">
    <text evidence="1">May be involved in spermatogenesis.</text>
</comment>
<gene>
    <name evidence="8" type="primary">LOC108011764</name>
</gene>
<evidence type="ECO:0000256" key="5">
    <source>
        <dbReference type="ARBA" id="ARBA00022490"/>
    </source>
</evidence>
<dbReference type="Pfam" id="PF14713">
    <property type="entry name" value="DUF4464"/>
    <property type="match status" value="1"/>
</dbReference>
<evidence type="ECO:0000256" key="1">
    <source>
        <dbReference type="ARBA" id="ARBA00003056"/>
    </source>
</evidence>
<dbReference type="InterPro" id="IPR027887">
    <property type="entry name" value="DUF4464"/>
</dbReference>